<proteinExistence type="predicted"/>
<sequence length="174" mass="18861">MQTLAPSSKISIKSIMPKPLTLPDHHRLVFTIQSAARPFGSAPNAANPAVSVAVPSTNNFASGGVGGNRTDWQSSCAILASKVVQNAEKTGGTDNITVVNDQKTLDLSRPNRNRPVRVVDDANAGTAKHFEYMFYVDFEASMADIRAQNALKEVEEYTSFLRVLGSYPMDMMTP</sequence>
<protein>
    <submittedName>
        <fullName evidence="1">Uncharacterized protein</fullName>
    </submittedName>
</protein>
<accession>A0ACB8YSA1</accession>
<name>A0ACB8YSA1_9ASTR</name>
<comment type="caution">
    <text evidence="1">The sequence shown here is derived from an EMBL/GenBank/DDBJ whole genome shotgun (WGS) entry which is preliminary data.</text>
</comment>
<organism evidence="1 2">
    <name type="scientific">Smallanthus sonchifolius</name>
    <dbReference type="NCBI Taxonomy" id="185202"/>
    <lineage>
        <taxon>Eukaryota</taxon>
        <taxon>Viridiplantae</taxon>
        <taxon>Streptophyta</taxon>
        <taxon>Embryophyta</taxon>
        <taxon>Tracheophyta</taxon>
        <taxon>Spermatophyta</taxon>
        <taxon>Magnoliopsida</taxon>
        <taxon>eudicotyledons</taxon>
        <taxon>Gunneridae</taxon>
        <taxon>Pentapetalae</taxon>
        <taxon>asterids</taxon>
        <taxon>campanulids</taxon>
        <taxon>Asterales</taxon>
        <taxon>Asteraceae</taxon>
        <taxon>Asteroideae</taxon>
        <taxon>Heliantheae alliance</taxon>
        <taxon>Millerieae</taxon>
        <taxon>Smallanthus</taxon>
    </lineage>
</organism>
<reference evidence="2" key="1">
    <citation type="journal article" date="2022" name="Mol. Ecol. Resour.">
        <title>The genomes of chicory, endive, great burdock and yacon provide insights into Asteraceae palaeo-polyploidization history and plant inulin production.</title>
        <authorList>
            <person name="Fan W."/>
            <person name="Wang S."/>
            <person name="Wang H."/>
            <person name="Wang A."/>
            <person name="Jiang F."/>
            <person name="Liu H."/>
            <person name="Zhao H."/>
            <person name="Xu D."/>
            <person name="Zhang Y."/>
        </authorList>
    </citation>
    <scope>NUCLEOTIDE SEQUENCE [LARGE SCALE GENOMIC DNA]</scope>
    <source>
        <strain evidence="2">cv. Yunnan</strain>
    </source>
</reference>
<reference evidence="1 2" key="2">
    <citation type="journal article" date="2022" name="Mol. Ecol. Resour.">
        <title>The genomes of chicory, endive, great burdock and yacon provide insights into Asteraceae paleo-polyploidization history and plant inulin production.</title>
        <authorList>
            <person name="Fan W."/>
            <person name="Wang S."/>
            <person name="Wang H."/>
            <person name="Wang A."/>
            <person name="Jiang F."/>
            <person name="Liu H."/>
            <person name="Zhao H."/>
            <person name="Xu D."/>
            <person name="Zhang Y."/>
        </authorList>
    </citation>
    <scope>NUCLEOTIDE SEQUENCE [LARGE SCALE GENOMIC DNA]</scope>
    <source>
        <strain evidence="2">cv. Yunnan</strain>
        <tissue evidence="1">Leaves</tissue>
    </source>
</reference>
<dbReference type="Proteomes" id="UP001056120">
    <property type="component" value="Linkage Group LG27"/>
</dbReference>
<dbReference type="EMBL" id="CM042044">
    <property type="protein sequence ID" value="KAI3688126.1"/>
    <property type="molecule type" value="Genomic_DNA"/>
</dbReference>
<gene>
    <name evidence="1" type="ORF">L1987_81834</name>
</gene>
<evidence type="ECO:0000313" key="2">
    <source>
        <dbReference type="Proteomes" id="UP001056120"/>
    </source>
</evidence>
<keyword evidence="2" id="KW-1185">Reference proteome</keyword>
<evidence type="ECO:0000313" key="1">
    <source>
        <dbReference type="EMBL" id="KAI3688126.1"/>
    </source>
</evidence>